<keyword evidence="3" id="KW-1185">Reference proteome</keyword>
<gene>
    <name evidence="2" type="ORF">GCM10012285_68160</name>
</gene>
<dbReference type="RefSeq" id="WP_189104780.1">
    <property type="nucleotide sequence ID" value="NZ_BMND01000082.1"/>
</dbReference>
<sequence length="304" mass="32507">MTAAYPLAGATGFTNLHGTQVVAIDEDCGTLLMLGHPDDRTVLAVTNAQYRVLYGQRIRPGRALGALTLHGVRRTWARAVPGGGDCPWHTEVTAPDAQHAGPVTLVDVDSLDAEDIAIQEQCPACGRASRTSDIACSPGRTGYSRVHNCHFCGTQWPSADAYRVCLFKVRTRSGGDPSGCFGCGCTATWPCAAGCRLVGGGRPIAQPLCTTCLAQHTPETWQALTAAGYAAAESDEQRDRWLYTEALRGTEPATAAGEWSERRALTRQRALVTHQRDAQPQGLQDEAPEGRADMEGQYADAVRA</sequence>
<feature type="region of interest" description="Disordered" evidence="1">
    <location>
        <begin position="272"/>
        <end position="304"/>
    </location>
</feature>
<accession>A0ABQ2K545</accession>
<evidence type="ECO:0000313" key="3">
    <source>
        <dbReference type="Proteomes" id="UP000600080"/>
    </source>
</evidence>
<name>A0ABQ2K545_9ACTN</name>
<proteinExistence type="predicted"/>
<dbReference type="GeneID" id="301552513"/>
<evidence type="ECO:0000313" key="2">
    <source>
        <dbReference type="EMBL" id="GGN65416.1"/>
    </source>
</evidence>
<dbReference type="Proteomes" id="UP000600080">
    <property type="component" value="Unassembled WGS sequence"/>
</dbReference>
<reference evidence="3" key="1">
    <citation type="journal article" date="2019" name="Int. J. Syst. Evol. Microbiol.">
        <title>The Global Catalogue of Microorganisms (GCM) 10K type strain sequencing project: providing services to taxonomists for standard genome sequencing and annotation.</title>
        <authorList>
            <consortium name="The Broad Institute Genomics Platform"/>
            <consortium name="The Broad Institute Genome Sequencing Center for Infectious Disease"/>
            <person name="Wu L."/>
            <person name="Ma J."/>
        </authorList>
    </citation>
    <scope>NUCLEOTIDE SEQUENCE [LARGE SCALE GENOMIC DNA]</scope>
    <source>
        <strain evidence="3">CGMCC 4.7323</strain>
    </source>
</reference>
<protein>
    <submittedName>
        <fullName evidence="2">Uncharacterized protein</fullName>
    </submittedName>
</protein>
<dbReference type="EMBL" id="BMND01000082">
    <property type="protein sequence ID" value="GGN65416.1"/>
    <property type="molecule type" value="Genomic_DNA"/>
</dbReference>
<organism evidence="2 3">
    <name type="scientific">Streptomyces kronopolitis</name>
    <dbReference type="NCBI Taxonomy" id="1612435"/>
    <lineage>
        <taxon>Bacteria</taxon>
        <taxon>Bacillati</taxon>
        <taxon>Actinomycetota</taxon>
        <taxon>Actinomycetes</taxon>
        <taxon>Kitasatosporales</taxon>
        <taxon>Streptomycetaceae</taxon>
        <taxon>Streptomyces</taxon>
    </lineage>
</organism>
<comment type="caution">
    <text evidence="2">The sequence shown here is derived from an EMBL/GenBank/DDBJ whole genome shotgun (WGS) entry which is preliminary data.</text>
</comment>
<evidence type="ECO:0000256" key="1">
    <source>
        <dbReference type="SAM" id="MobiDB-lite"/>
    </source>
</evidence>